<reference evidence="1" key="1">
    <citation type="submission" date="2023-03" db="EMBL/GenBank/DDBJ databases">
        <authorList>
            <person name="Steffen K."/>
            <person name="Cardenas P."/>
        </authorList>
    </citation>
    <scope>NUCLEOTIDE SEQUENCE</scope>
</reference>
<comment type="caution">
    <text evidence="1">The sequence shown here is derived from an EMBL/GenBank/DDBJ whole genome shotgun (WGS) entry which is preliminary data.</text>
</comment>
<dbReference type="AlphaFoldDB" id="A0AA35TN81"/>
<gene>
    <name evidence="1" type="ORF">GBAR_LOCUS27814</name>
</gene>
<proteinExistence type="predicted"/>
<dbReference type="EMBL" id="CASHTH010003883">
    <property type="protein sequence ID" value="CAI8050701.1"/>
    <property type="molecule type" value="Genomic_DNA"/>
</dbReference>
<organism evidence="1 2">
    <name type="scientific">Geodia barretti</name>
    <name type="common">Barrett's horny sponge</name>
    <dbReference type="NCBI Taxonomy" id="519541"/>
    <lineage>
        <taxon>Eukaryota</taxon>
        <taxon>Metazoa</taxon>
        <taxon>Porifera</taxon>
        <taxon>Demospongiae</taxon>
        <taxon>Heteroscleromorpha</taxon>
        <taxon>Tetractinellida</taxon>
        <taxon>Astrophorina</taxon>
        <taxon>Geodiidae</taxon>
        <taxon>Geodia</taxon>
    </lineage>
</organism>
<accession>A0AA35TN81</accession>
<keyword evidence="2" id="KW-1185">Reference proteome</keyword>
<name>A0AA35TN81_GEOBA</name>
<sequence length="43" mass="4798">MCFPVTVSPLVTYNDCWHTSPSIPYVQVNISETGTTTQTQHTL</sequence>
<protein>
    <submittedName>
        <fullName evidence="1">Uncharacterized protein</fullName>
    </submittedName>
</protein>
<evidence type="ECO:0000313" key="2">
    <source>
        <dbReference type="Proteomes" id="UP001174909"/>
    </source>
</evidence>
<evidence type="ECO:0000313" key="1">
    <source>
        <dbReference type="EMBL" id="CAI8050701.1"/>
    </source>
</evidence>
<dbReference type="Proteomes" id="UP001174909">
    <property type="component" value="Unassembled WGS sequence"/>
</dbReference>